<keyword evidence="2" id="KW-0472">Membrane</keyword>
<evidence type="ECO:0000256" key="2">
    <source>
        <dbReference type="SAM" id="Phobius"/>
    </source>
</evidence>
<feature type="transmembrane region" description="Helical" evidence="2">
    <location>
        <begin position="143"/>
        <end position="163"/>
    </location>
</feature>
<dbReference type="AlphaFoldDB" id="A0AAD7HJB6"/>
<organism evidence="3 4">
    <name type="scientific">Mycena metata</name>
    <dbReference type="NCBI Taxonomy" id="1033252"/>
    <lineage>
        <taxon>Eukaryota</taxon>
        <taxon>Fungi</taxon>
        <taxon>Dikarya</taxon>
        <taxon>Basidiomycota</taxon>
        <taxon>Agaricomycotina</taxon>
        <taxon>Agaricomycetes</taxon>
        <taxon>Agaricomycetidae</taxon>
        <taxon>Agaricales</taxon>
        <taxon>Marasmiineae</taxon>
        <taxon>Mycenaceae</taxon>
        <taxon>Mycena</taxon>
    </lineage>
</organism>
<comment type="caution">
    <text evidence="3">The sequence shown here is derived from an EMBL/GenBank/DDBJ whole genome shotgun (WGS) entry which is preliminary data.</text>
</comment>
<evidence type="ECO:0000256" key="1">
    <source>
        <dbReference type="SAM" id="MobiDB-lite"/>
    </source>
</evidence>
<dbReference type="EMBL" id="JARKIB010000224">
    <property type="protein sequence ID" value="KAJ7722022.1"/>
    <property type="molecule type" value="Genomic_DNA"/>
</dbReference>
<feature type="transmembrane region" description="Helical" evidence="2">
    <location>
        <begin position="115"/>
        <end position="136"/>
    </location>
</feature>
<feature type="region of interest" description="Disordered" evidence="1">
    <location>
        <begin position="342"/>
        <end position="361"/>
    </location>
</feature>
<evidence type="ECO:0000313" key="3">
    <source>
        <dbReference type="EMBL" id="KAJ7722022.1"/>
    </source>
</evidence>
<keyword evidence="2" id="KW-1133">Transmembrane helix</keyword>
<evidence type="ECO:0000313" key="4">
    <source>
        <dbReference type="Proteomes" id="UP001215598"/>
    </source>
</evidence>
<keyword evidence="2" id="KW-0812">Transmembrane</keyword>
<protein>
    <submittedName>
        <fullName evidence="3">Uncharacterized protein</fullName>
    </submittedName>
</protein>
<dbReference type="Proteomes" id="UP001215598">
    <property type="component" value="Unassembled WGS sequence"/>
</dbReference>
<accession>A0AAD7HJB6</accession>
<reference evidence="3" key="1">
    <citation type="submission" date="2023-03" db="EMBL/GenBank/DDBJ databases">
        <title>Massive genome expansion in bonnet fungi (Mycena s.s.) driven by repeated elements and novel gene families across ecological guilds.</title>
        <authorList>
            <consortium name="Lawrence Berkeley National Laboratory"/>
            <person name="Harder C.B."/>
            <person name="Miyauchi S."/>
            <person name="Viragh M."/>
            <person name="Kuo A."/>
            <person name="Thoen E."/>
            <person name="Andreopoulos B."/>
            <person name="Lu D."/>
            <person name="Skrede I."/>
            <person name="Drula E."/>
            <person name="Henrissat B."/>
            <person name="Morin E."/>
            <person name="Kohler A."/>
            <person name="Barry K."/>
            <person name="LaButti K."/>
            <person name="Morin E."/>
            <person name="Salamov A."/>
            <person name="Lipzen A."/>
            <person name="Mereny Z."/>
            <person name="Hegedus B."/>
            <person name="Baldrian P."/>
            <person name="Stursova M."/>
            <person name="Weitz H."/>
            <person name="Taylor A."/>
            <person name="Grigoriev I.V."/>
            <person name="Nagy L.G."/>
            <person name="Martin F."/>
            <person name="Kauserud H."/>
        </authorList>
    </citation>
    <scope>NUCLEOTIDE SEQUENCE</scope>
    <source>
        <strain evidence="3">CBHHK182m</strain>
    </source>
</reference>
<keyword evidence="4" id="KW-1185">Reference proteome</keyword>
<gene>
    <name evidence="3" type="ORF">B0H16DRAFT_1601462</name>
</gene>
<name>A0AAD7HJB6_9AGAR</name>
<feature type="non-terminal residue" evidence="3">
    <location>
        <position position="361"/>
    </location>
</feature>
<sequence length="361" mass="39836">MSLLAFQNSASPNFLELAALVVPQRNLGLKHSLRRACRFLPMPLCLGWDADPAGEQSSPDIIVAGLLLSDMASGATRAVEAPWMHALYKRSTGVHPPGTIVMSLREAGYTSKFGFPHAVIVGTLFVQMFVVLVFLVHGHMREGILLVAAGVIRIVEGFLAWTYPTHRPPRAQQQRFCALHTGTTTKHILVITHRFSGLKTSVNFEDAAAPWAWRRENRTEFLLRGIIKIGVWLQRGACLATTANGFLIPSVLLFGTAASELVSAWADLLPVRHTLVLDTESPMLDRVLAACQFANTVSVGFVESILPDPQGLHEDYAWMSTALRPWENLAVHPNHPEKDKLLESALRRRRSRTNDSSDEAA</sequence>
<proteinExistence type="predicted"/>